<keyword evidence="4" id="KW-0378">Hydrolase</keyword>
<name>A0AAW0W2D6_CHEQU</name>
<gene>
    <name evidence="8" type="ORF">OTU49_011785</name>
</gene>
<comment type="caution">
    <text evidence="8">The sequence shown here is derived from an EMBL/GenBank/DDBJ whole genome shotgun (WGS) entry which is preliminary data.</text>
</comment>
<feature type="compositionally biased region" description="Basic residues" evidence="6">
    <location>
        <begin position="300"/>
        <end position="311"/>
    </location>
</feature>
<dbReference type="GO" id="GO:0008449">
    <property type="term" value="F:N-acetylglucosamine-6-sulfatase activity"/>
    <property type="evidence" value="ECO:0007669"/>
    <property type="project" value="TreeGrafter"/>
</dbReference>
<dbReference type="CDD" id="cd16147">
    <property type="entry name" value="G6S"/>
    <property type="match status" value="1"/>
</dbReference>
<evidence type="ECO:0000313" key="8">
    <source>
        <dbReference type="EMBL" id="KAK8723564.1"/>
    </source>
</evidence>
<evidence type="ECO:0000313" key="9">
    <source>
        <dbReference type="Proteomes" id="UP001445076"/>
    </source>
</evidence>
<dbReference type="SUPFAM" id="SSF53649">
    <property type="entry name" value="Alkaline phosphatase-like"/>
    <property type="match status" value="1"/>
</dbReference>
<dbReference type="Pfam" id="PF00884">
    <property type="entry name" value="Sulfatase"/>
    <property type="match status" value="1"/>
</dbReference>
<sequence>MSSRRAWWEEITEHGHQLSQPTTNHYKTSHHPIRDNLGYTRHTSQYGRRVAVRDGSLYGLKDASRRTTWPQYATQHNLRTPNQDSRLPHRRVENYLSQRGHIPTGFQASYWPSQHEGEHSRGFKTLHPGQHDSSGGRHYPHNNRASTQHQQSTIPQHHRQPHIDHRQPRNDHRHPNSDHRQPHSDLRQPHKDHRQPHNDHRLPHNDLRQPHNDHRQPHNDLRQPHNDHRQPHNDLRQPHNDHRQLLTGHHQPHSDHSESHSDHWQSHSGRREVTAAKSTKEEQDQIKSEETRRNTYTAHRPLHSSGGHRRPPNIVLIMTDDQDVELGSLNYMPSLMSLMKDRGAYFPNAYCSTPICCPSRSSMLTGLYIHNHEVYTNNHNCSSQQWQDTHERRSFATYLSAAGYRTGYFGKYLNKYNGSHIPAGWQEWSGLIKNSRYYNYTVQRNGHFIKYGDHYPKDYYPHVITNEGIQFLEKNKAQDSPPPMLLVLSYPAPHGPEDSAPEHAHRFFNASDHNTMAYNYAPNPDKQWLLQFIGRMHDIELKFTDLLMTKRLQTLQTIDESVAKVVNALEVLGELNNTYIFYTSDHGYHLGQFGLVKGKSMPFEFDIKVPFLVRGPGIEPGRQINNIALNVDLAPTFLDIAGIKPPLHMDGRSLLPVLTNTQDDDSRAVPWRDSFLVE</sequence>
<dbReference type="AlphaFoldDB" id="A0AAW0W2D6"/>
<evidence type="ECO:0000256" key="1">
    <source>
        <dbReference type="ARBA" id="ARBA00001913"/>
    </source>
</evidence>
<comment type="similarity">
    <text evidence="2">Belongs to the sulfatase family.</text>
</comment>
<dbReference type="PANTHER" id="PTHR43108">
    <property type="entry name" value="N-ACETYLGLUCOSAMINE-6-SULFATASE FAMILY MEMBER"/>
    <property type="match status" value="1"/>
</dbReference>
<evidence type="ECO:0000256" key="2">
    <source>
        <dbReference type="ARBA" id="ARBA00008779"/>
    </source>
</evidence>
<feature type="non-terminal residue" evidence="8">
    <location>
        <position position="678"/>
    </location>
</feature>
<reference evidence="8 9" key="1">
    <citation type="journal article" date="2024" name="BMC Genomics">
        <title>Genome assembly of redclaw crayfish (Cherax quadricarinatus) provides insights into its immune adaptation and hypoxia tolerance.</title>
        <authorList>
            <person name="Liu Z."/>
            <person name="Zheng J."/>
            <person name="Li H."/>
            <person name="Fang K."/>
            <person name="Wang S."/>
            <person name="He J."/>
            <person name="Zhou D."/>
            <person name="Weng S."/>
            <person name="Chi M."/>
            <person name="Gu Z."/>
            <person name="He J."/>
            <person name="Li F."/>
            <person name="Wang M."/>
        </authorList>
    </citation>
    <scope>NUCLEOTIDE SEQUENCE [LARGE SCALE GENOMIC DNA]</scope>
    <source>
        <strain evidence="8">ZL_2023a</strain>
    </source>
</reference>
<feature type="compositionally biased region" description="Polar residues" evidence="6">
    <location>
        <begin position="143"/>
        <end position="155"/>
    </location>
</feature>
<dbReference type="Gene3D" id="3.40.720.10">
    <property type="entry name" value="Alkaline Phosphatase, subunit A"/>
    <property type="match status" value="1"/>
</dbReference>
<accession>A0AAW0W2D6</accession>
<evidence type="ECO:0000256" key="5">
    <source>
        <dbReference type="ARBA" id="ARBA00023180"/>
    </source>
</evidence>
<feature type="domain" description="Sulfatase N-terminal" evidence="7">
    <location>
        <begin position="312"/>
        <end position="643"/>
    </location>
</feature>
<evidence type="ECO:0000256" key="4">
    <source>
        <dbReference type="ARBA" id="ARBA00022801"/>
    </source>
</evidence>
<dbReference type="GO" id="GO:0005539">
    <property type="term" value="F:glycosaminoglycan binding"/>
    <property type="evidence" value="ECO:0007669"/>
    <property type="project" value="TreeGrafter"/>
</dbReference>
<keyword evidence="5" id="KW-0325">Glycoprotein</keyword>
<evidence type="ECO:0000256" key="3">
    <source>
        <dbReference type="ARBA" id="ARBA00022729"/>
    </source>
</evidence>
<organism evidence="8 9">
    <name type="scientific">Cherax quadricarinatus</name>
    <name type="common">Australian red claw crayfish</name>
    <dbReference type="NCBI Taxonomy" id="27406"/>
    <lineage>
        <taxon>Eukaryota</taxon>
        <taxon>Metazoa</taxon>
        <taxon>Ecdysozoa</taxon>
        <taxon>Arthropoda</taxon>
        <taxon>Crustacea</taxon>
        <taxon>Multicrustacea</taxon>
        <taxon>Malacostraca</taxon>
        <taxon>Eumalacostraca</taxon>
        <taxon>Eucarida</taxon>
        <taxon>Decapoda</taxon>
        <taxon>Pleocyemata</taxon>
        <taxon>Astacidea</taxon>
        <taxon>Parastacoidea</taxon>
        <taxon>Parastacidae</taxon>
        <taxon>Cherax</taxon>
    </lineage>
</organism>
<dbReference type="InterPro" id="IPR024607">
    <property type="entry name" value="Sulfatase_CS"/>
</dbReference>
<comment type="cofactor">
    <cofactor evidence="1">
        <name>Ca(2+)</name>
        <dbReference type="ChEBI" id="CHEBI:29108"/>
    </cofactor>
</comment>
<proteinExistence type="inferred from homology"/>
<protein>
    <recommendedName>
        <fullName evidence="7">Sulfatase N-terminal domain-containing protein</fullName>
    </recommendedName>
</protein>
<dbReference type="Proteomes" id="UP001445076">
    <property type="component" value="Unassembled WGS sequence"/>
</dbReference>
<dbReference type="InterPro" id="IPR017850">
    <property type="entry name" value="Alkaline_phosphatase_core_sf"/>
</dbReference>
<keyword evidence="9" id="KW-1185">Reference proteome</keyword>
<dbReference type="InterPro" id="IPR000917">
    <property type="entry name" value="Sulfatase_N"/>
</dbReference>
<feature type="compositionally biased region" description="Basic and acidic residues" evidence="6">
    <location>
        <begin position="252"/>
        <end position="293"/>
    </location>
</feature>
<evidence type="ECO:0000259" key="7">
    <source>
        <dbReference type="Pfam" id="PF00884"/>
    </source>
</evidence>
<evidence type="ECO:0000256" key="6">
    <source>
        <dbReference type="SAM" id="MobiDB-lite"/>
    </source>
</evidence>
<dbReference type="PANTHER" id="PTHR43108:SF16">
    <property type="entry name" value="EXTRACELLULAR SULFATASE SULF-1 HOMOLOG"/>
    <property type="match status" value="1"/>
</dbReference>
<feature type="region of interest" description="Disordered" evidence="6">
    <location>
        <begin position="106"/>
        <end position="313"/>
    </location>
</feature>
<dbReference type="EMBL" id="JARKIK010000089">
    <property type="protein sequence ID" value="KAK8723564.1"/>
    <property type="molecule type" value="Genomic_DNA"/>
</dbReference>
<dbReference type="PROSITE" id="PS00523">
    <property type="entry name" value="SULFATASE_1"/>
    <property type="match status" value="1"/>
</dbReference>
<keyword evidence="3" id="KW-0732">Signal</keyword>
<feature type="compositionally biased region" description="Basic and acidic residues" evidence="6">
    <location>
        <begin position="161"/>
        <end position="244"/>
    </location>
</feature>